<reference evidence="1 2" key="1">
    <citation type="submission" date="2017-05" db="EMBL/GenBank/DDBJ databases">
        <title>Full genome sequence of Pseudorhodoplanes sinuspersici.</title>
        <authorList>
            <person name="Dastgheib S.M.M."/>
            <person name="Shavandi M."/>
            <person name="Tirandaz H."/>
        </authorList>
    </citation>
    <scope>NUCLEOTIDE SEQUENCE [LARGE SCALE GENOMIC DNA]</scope>
    <source>
        <strain evidence="1 2">RIPI110</strain>
    </source>
</reference>
<organism evidence="1 2">
    <name type="scientific">Pseudorhodoplanes sinuspersici</name>
    <dbReference type="NCBI Taxonomy" id="1235591"/>
    <lineage>
        <taxon>Bacteria</taxon>
        <taxon>Pseudomonadati</taxon>
        <taxon>Pseudomonadota</taxon>
        <taxon>Alphaproteobacteria</taxon>
        <taxon>Hyphomicrobiales</taxon>
        <taxon>Pseudorhodoplanes</taxon>
    </lineage>
</organism>
<dbReference type="EMBL" id="CP021112">
    <property type="protein sequence ID" value="ARP97993.1"/>
    <property type="molecule type" value="Genomic_DNA"/>
</dbReference>
<dbReference type="Proteomes" id="UP000194137">
    <property type="component" value="Chromosome"/>
</dbReference>
<proteinExistence type="predicted"/>
<keyword evidence="2" id="KW-1185">Reference proteome</keyword>
<evidence type="ECO:0000313" key="2">
    <source>
        <dbReference type="Proteomes" id="UP000194137"/>
    </source>
</evidence>
<evidence type="ECO:0000313" key="1">
    <source>
        <dbReference type="EMBL" id="ARP97993.1"/>
    </source>
</evidence>
<dbReference type="KEGG" id="psin:CAK95_02045"/>
<gene>
    <name evidence="1" type="ORF">CAK95_02045</name>
</gene>
<name>A0A1W6ZKP6_9HYPH</name>
<protein>
    <submittedName>
        <fullName evidence="1">Uncharacterized protein</fullName>
    </submittedName>
</protein>
<sequence length="107" mass="12366">MIVGVAIAGEHHSNPWLLSWIPATCCVTNDCCWEVSERELRSLPDDEWEVRSTGQIRKRTAYSPDGKFYRCACDYDNVDKHWIKHQGANTRCIFVPMRSAAASFFRR</sequence>
<dbReference type="AlphaFoldDB" id="A0A1W6ZKP6"/>
<accession>A0A1W6ZKP6</accession>